<dbReference type="GO" id="GO:0005739">
    <property type="term" value="C:mitochondrion"/>
    <property type="evidence" value="ECO:0007669"/>
    <property type="project" value="TreeGrafter"/>
</dbReference>
<feature type="domain" description="Redoxin" evidence="12">
    <location>
        <begin position="5"/>
        <end position="167"/>
    </location>
</feature>
<dbReference type="OrthoDB" id="195498at2759"/>
<dbReference type="FunFam" id="3.40.30.10:FF:000020">
    <property type="entry name" value="Peroxiredoxin"/>
    <property type="match status" value="1"/>
</dbReference>
<dbReference type="GO" id="GO:0005777">
    <property type="term" value="C:peroxisome"/>
    <property type="evidence" value="ECO:0007669"/>
    <property type="project" value="TreeGrafter"/>
</dbReference>
<evidence type="ECO:0000256" key="10">
    <source>
        <dbReference type="PIRSR" id="PIRSR637944-1"/>
    </source>
</evidence>
<keyword evidence="3 11" id="KW-0049">Antioxidant</keyword>
<dbReference type="PANTHER" id="PTHR10430:SF16">
    <property type="entry name" value="PEROXIREDOXIN-5, MITOCHONDRIAL"/>
    <property type="match status" value="1"/>
</dbReference>
<protein>
    <recommendedName>
        <fullName evidence="7">Putative peroxiredoxin</fullName>
    </recommendedName>
    <alternativeName>
        <fullName evidence="8">Thioredoxin reductase</fullName>
    </alternativeName>
    <alternativeName>
        <fullName evidence="9">Thioredoxin-dependent peroxiredoxin</fullName>
    </alternativeName>
</protein>
<feature type="active site" description="Cysteine sulfenic acid (-SOH) intermediate" evidence="10">
    <location>
        <position position="58"/>
    </location>
</feature>
<comment type="function">
    <text evidence="11">Thiol-specific peroxidase that catalyzes the reduction of hydrogen peroxide and organic hydroperoxides to water and alcohols, respectively. Plays a role in cell protection against oxidative stress by detoxifying peroxides.</text>
</comment>
<evidence type="ECO:0000256" key="11">
    <source>
        <dbReference type="RuleBase" id="RU366011"/>
    </source>
</evidence>
<accession>A0A9P6T815</accession>
<evidence type="ECO:0000313" key="13">
    <source>
        <dbReference type="EMBL" id="KAG0142627.1"/>
    </source>
</evidence>
<dbReference type="InterPro" id="IPR013740">
    <property type="entry name" value="Redoxin"/>
</dbReference>
<proteinExistence type="inferred from homology"/>
<evidence type="ECO:0000256" key="8">
    <source>
        <dbReference type="ARBA" id="ARBA00076301"/>
    </source>
</evidence>
<dbReference type="GO" id="GO:0034599">
    <property type="term" value="P:cellular response to oxidative stress"/>
    <property type="evidence" value="ECO:0007669"/>
    <property type="project" value="InterPro"/>
</dbReference>
<evidence type="ECO:0000256" key="5">
    <source>
        <dbReference type="ARBA" id="ARBA00023284"/>
    </source>
</evidence>
<dbReference type="GO" id="GO:0008379">
    <property type="term" value="F:thioredoxin peroxidase activity"/>
    <property type="evidence" value="ECO:0007669"/>
    <property type="project" value="InterPro"/>
</dbReference>
<keyword evidence="2 11" id="KW-0575">Peroxidase</keyword>
<keyword evidence="4 11" id="KW-0560">Oxidoreductase</keyword>
<gene>
    <name evidence="13" type="ORF">CROQUDRAFT_662342</name>
</gene>
<dbReference type="PANTHER" id="PTHR10430">
    <property type="entry name" value="PEROXIREDOXIN"/>
    <property type="match status" value="1"/>
</dbReference>
<evidence type="ECO:0000256" key="7">
    <source>
        <dbReference type="ARBA" id="ARBA00074156"/>
    </source>
</evidence>
<evidence type="ECO:0000256" key="9">
    <source>
        <dbReference type="ARBA" id="ARBA00079296"/>
    </source>
</evidence>
<evidence type="ECO:0000313" key="14">
    <source>
        <dbReference type="Proteomes" id="UP000886653"/>
    </source>
</evidence>
<dbReference type="Pfam" id="PF08534">
    <property type="entry name" value="Redoxin"/>
    <property type="match status" value="1"/>
</dbReference>
<dbReference type="CDD" id="cd03013">
    <property type="entry name" value="PRX5_like"/>
    <property type="match status" value="1"/>
</dbReference>
<dbReference type="GO" id="GO:0042744">
    <property type="term" value="P:hydrogen peroxide catabolic process"/>
    <property type="evidence" value="ECO:0007669"/>
    <property type="project" value="TreeGrafter"/>
</dbReference>
<dbReference type="InterPro" id="IPR037944">
    <property type="entry name" value="PRX5-like"/>
</dbReference>
<evidence type="ECO:0000256" key="1">
    <source>
        <dbReference type="ARBA" id="ARBA00010505"/>
    </source>
</evidence>
<dbReference type="Proteomes" id="UP000886653">
    <property type="component" value="Unassembled WGS sequence"/>
</dbReference>
<reference evidence="13" key="1">
    <citation type="submission" date="2013-11" db="EMBL/GenBank/DDBJ databases">
        <title>Genome sequence of the fusiform rust pathogen reveals effectors for host alternation and coevolution with pine.</title>
        <authorList>
            <consortium name="DOE Joint Genome Institute"/>
            <person name="Smith K."/>
            <person name="Pendleton A."/>
            <person name="Kubisiak T."/>
            <person name="Anderson C."/>
            <person name="Salamov A."/>
            <person name="Aerts A."/>
            <person name="Riley R."/>
            <person name="Clum A."/>
            <person name="Lindquist E."/>
            <person name="Ence D."/>
            <person name="Campbell M."/>
            <person name="Kronenberg Z."/>
            <person name="Feau N."/>
            <person name="Dhillon B."/>
            <person name="Hamelin R."/>
            <person name="Burleigh J."/>
            <person name="Smith J."/>
            <person name="Yandell M."/>
            <person name="Nelson C."/>
            <person name="Grigoriev I."/>
            <person name="Davis J."/>
        </authorList>
    </citation>
    <scope>NUCLEOTIDE SEQUENCE</scope>
    <source>
        <strain evidence="13">G11</strain>
    </source>
</reference>
<keyword evidence="14" id="KW-1185">Reference proteome</keyword>
<comment type="caution">
    <text evidence="13">The sequence shown here is derived from an EMBL/GenBank/DDBJ whole genome shotgun (WGS) entry which is preliminary data.</text>
</comment>
<evidence type="ECO:0000256" key="4">
    <source>
        <dbReference type="ARBA" id="ARBA00023002"/>
    </source>
</evidence>
<comment type="similarity">
    <text evidence="1 11">Belongs to the peroxiredoxin family. Prx5 subfamily.</text>
</comment>
<dbReference type="EMBL" id="MU167343">
    <property type="protein sequence ID" value="KAG0142627.1"/>
    <property type="molecule type" value="Genomic_DNA"/>
</dbReference>
<dbReference type="InterPro" id="IPR036249">
    <property type="entry name" value="Thioredoxin-like_sf"/>
</dbReference>
<keyword evidence="5 11" id="KW-0676">Redox-active center</keyword>
<evidence type="ECO:0000256" key="6">
    <source>
        <dbReference type="ARBA" id="ARBA00063543"/>
    </source>
</evidence>
<comment type="subunit">
    <text evidence="6">Homodimer; disulfide-linked, upon oxidation.</text>
</comment>
<evidence type="ECO:0000259" key="12">
    <source>
        <dbReference type="Pfam" id="PF08534"/>
    </source>
</evidence>
<dbReference type="Gene3D" id="3.40.30.10">
    <property type="entry name" value="Glutaredoxin"/>
    <property type="match status" value="1"/>
</dbReference>
<dbReference type="GO" id="GO:0045454">
    <property type="term" value="P:cell redox homeostasis"/>
    <property type="evidence" value="ECO:0007669"/>
    <property type="project" value="TreeGrafter"/>
</dbReference>
<name>A0A9P6T815_9BASI</name>
<evidence type="ECO:0000256" key="3">
    <source>
        <dbReference type="ARBA" id="ARBA00022862"/>
    </source>
</evidence>
<organism evidence="13 14">
    <name type="scientific">Cronartium quercuum f. sp. fusiforme G11</name>
    <dbReference type="NCBI Taxonomy" id="708437"/>
    <lineage>
        <taxon>Eukaryota</taxon>
        <taxon>Fungi</taxon>
        <taxon>Dikarya</taxon>
        <taxon>Basidiomycota</taxon>
        <taxon>Pucciniomycotina</taxon>
        <taxon>Pucciniomycetes</taxon>
        <taxon>Pucciniales</taxon>
        <taxon>Coleosporiaceae</taxon>
        <taxon>Cronartium</taxon>
    </lineage>
</organism>
<sequence>MTLSVGDTIPSGTFSYIPYSPELDSPNACGIPIKLNTDEWKGKKIVLFGLPGAFTKSCSANHLPSFIEKANEIKAKGVSEIYCLATNDPYVMSGWGRYNKSADKVQLISDADLKWLKPAGLTIDLTSHGLGVRSNRFALIIDDLKVAYIGVEASAGEVSVSGAGAVLPKL</sequence>
<dbReference type="SUPFAM" id="SSF52833">
    <property type="entry name" value="Thioredoxin-like"/>
    <property type="match status" value="1"/>
</dbReference>
<evidence type="ECO:0000256" key="2">
    <source>
        <dbReference type="ARBA" id="ARBA00022559"/>
    </source>
</evidence>
<dbReference type="AlphaFoldDB" id="A0A9P6T815"/>